<dbReference type="EMBL" id="BHXQ01000006">
    <property type="protein sequence ID" value="GCC53036.1"/>
    <property type="molecule type" value="Genomic_DNA"/>
</dbReference>
<protein>
    <submittedName>
        <fullName evidence="1">Phenylacetate-CoA oxygenase subunit PaaI</fullName>
    </submittedName>
</protein>
<dbReference type="GO" id="GO:0005829">
    <property type="term" value="C:cytosol"/>
    <property type="evidence" value="ECO:0007669"/>
    <property type="project" value="TreeGrafter"/>
</dbReference>
<dbReference type="PANTHER" id="PTHR30458:SF0">
    <property type="entry name" value="1,2-PHENYLACETYL-COA EPOXIDASE, SUBUNIT C"/>
    <property type="match status" value="1"/>
</dbReference>
<organism evidence="1 2">
    <name type="scientific">Chryseotalea sanaruensis</name>
    <dbReference type="NCBI Taxonomy" id="2482724"/>
    <lineage>
        <taxon>Bacteria</taxon>
        <taxon>Pseudomonadati</taxon>
        <taxon>Bacteroidota</taxon>
        <taxon>Cytophagia</taxon>
        <taxon>Cytophagales</taxon>
        <taxon>Chryseotaleaceae</taxon>
        <taxon>Chryseotalea</taxon>
    </lineage>
</organism>
<dbReference type="OrthoDB" id="9789947at2"/>
<sequence length="251" mass="28945">MNQLAIKELLYKIADDQLILGHRNSEWTGFGPMLEEDIAFSSMAQDKVGHSYAIYQILNKLGEQEPDTVAFMRNANQFHNSQLVELPNCEYDFSLIRHFLYDTAEIIRFEMLSQSTYEPIAELSRKIKGELKYHTLHANTWIKKLGNATEESISRLQNSLEKALPYALGLFEESPYEKELTAEGIFEGEASLEKRWRQKVEELLNQTQLQLPDWNSVSPVIGGRLGKHTEHLQPLLDEMSEVFRIDPGAEW</sequence>
<accession>A0A401UDQ0</accession>
<dbReference type="Pfam" id="PF05138">
    <property type="entry name" value="PaaA_PaaC"/>
    <property type="match status" value="1"/>
</dbReference>
<gene>
    <name evidence="1" type="primary">paaI</name>
    <name evidence="1" type="ORF">SanaruYs_32770</name>
</gene>
<evidence type="ECO:0000313" key="2">
    <source>
        <dbReference type="Proteomes" id="UP000288227"/>
    </source>
</evidence>
<dbReference type="GO" id="GO:0010124">
    <property type="term" value="P:phenylacetate catabolic process"/>
    <property type="evidence" value="ECO:0007669"/>
    <property type="project" value="InterPro"/>
</dbReference>
<keyword evidence="2" id="KW-1185">Reference proteome</keyword>
<dbReference type="InterPro" id="IPR011882">
    <property type="entry name" value="PaaC"/>
</dbReference>
<dbReference type="NCBIfam" id="TIGR02158">
    <property type="entry name" value="PA_CoA_Oxy3"/>
    <property type="match status" value="1"/>
</dbReference>
<proteinExistence type="predicted"/>
<dbReference type="InterPro" id="IPR009078">
    <property type="entry name" value="Ferritin-like_SF"/>
</dbReference>
<reference evidence="1 2" key="1">
    <citation type="submission" date="2018-11" db="EMBL/GenBank/DDBJ databases">
        <title>Chryseotalea sanarue gen. nov., sp., nov., a member of the family Cytophagaceae, isolated from a brackish lake in Hamamatsu Japan.</title>
        <authorList>
            <person name="Maejima Y."/>
            <person name="Iino T."/>
            <person name="Muraguchi Y."/>
            <person name="Fukuda K."/>
            <person name="Ohkuma M."/>
            <person name="Moriuchi R."/>
            <person name="Dohra H."/>
            <person name="Kimbara K."/>
            <person name="Shintani M."/>
        </authorList>
    </citation>
    <scope>NUCLEOTIDE SEQUENCE [LARGE SCALE GENOMIC DNA]</scope>
    <source>
        <strain evidence="1 2">Ys</strain>
    </source>
</reference>
<dbReference type="AlphaFoldDB" id="A0A401UDQ0"/>
<dbReference type="SUPFAM" id="SSF47240">
    <property type="entry name" value="Ferritin-like"/>
    <property type="match status" value="1"/>
</dbReference>
<dbReference type="Gene3D" id="1.20.1260.10">
    <property type="match status" value="1"/>
</dbReference>
<dbReference type="InterPro" id="IPR012347">
    <property type="entry name" value="Ferritin-like"/>
</dbReference>
<dbReference type="RefSeq" id="WP_127123684.1">
    <property type="nucleotide sequence ID" value="NZ_BHXQ01000006.1"/>
</dbReference>
<dbReference type="PIRSF" id="PIRSF037834">
    <property type="entry name" value="PA_CoA_Oase3"/>
    <property type="match status" value="1"/>
</dbReference>
<name>A0A401UDQ0_9BACT</name>
<dbReference type="PANTHER" id="PTHR30458">
    <property type="entry name" value="PHENYLACETIC ACID DEGRADATION PROTEIN PAA"/>
    <property type="match status" value="1"/>
</dbReference>
<dbReference type="Proteomes" id="UP000288227">
    <property type="component" value="Unassembled WGS sequence"/>
</dbReference>
<dbReference type="InterPro" id="IPR007814">
    <property type="entry name" value="PaaA_PaaC"/>
</dbReference>
<evidence type="ECO:0000313" key="1">
    <source>
        <dbReference type="EMBL" id="GCC53036.1"/>
    </source>
</evidence>
<dbReference type="InterPro" id="IPR052703">
    <property type="entry name" value="Aromatic_CoA_ox/epox"/>
</dbReference>
<comment type="caution">
    <text evidence="1">The sequence shown here is derived from an EMBL/GenBank/DDBJ whole genome shotgun (WGS) entry which is preliminary data.</text>
</comment>